<accession>A0ABD1YI36</accession>
<keyword evidence="3" id="KW-1185">Reference proteome</keyword>
<dbReference type="AlphaFoldDB" id="A0ABD1YI36"/>
<dbReference type="Proteomes" id="UP001605036">
    <property type="component" value="Unassembled WGS sequence"/>
</dbReference>
<organism evidence="2 3">
    <name type="scientific">Riccia fluitans</name>
    <dbReference type="NCBI Taxonomy" id="41844"/>
    <lineage>
        <taxon>Eukaryota</taxon>
        <taxon>Viridiplantae</taxon>
        <taxon>Streptophyta</taxon>
        <taxon>Embryophyta</taxon>
        <taxon>Marchantiophyta</taxon>
        <taxon>Marchantiopsida</taxon>
        <taxon>Marchantiidae</taxon>
        <taxon>Marchantiales</taxon>
        <taxon>Ricciaceae</taxon>
        <taxon>Riccia</taxon>
    </lineage>
</organism>
<sequence>MEETHDDLSTKWPDGDYNLTWSSHWKKLWEGGVPPRVMLWTWKLLRRAFFMGERAATMKVAFDPCCRCKEATKTVPHLFYGCRDSLSRWNLLRSLSLSGRINIHVPHGLLELIDEAIKIQRKGGLLIFILYSVTSSIWKDRNQTLFNQKPQKMPLKVALEQARAEIEGSFKYKHSPTRWERGINALEEINKLLRCFISALHPASDINADEERNSREDCASLFSNLNSLEDRQNSHLTGNLGFESRDDCTPPLSHMISFDNPQGDHFTRDFDIKNSDYRLNPNFLIDRAFTEGIPLSTN</sequence>
<gene>
    <name evidence="2" type="ORF">R1flu_014038</name>
</gene>
<evidence type="ECO:0000313" key="2">
    <source>
        <dbReference type="EMBL" id="KAL2629352.1"/>
    </source>
</evidence>
<reference evidence="2 3" key="1">
    <citation type="submission" date="2024-09" db="EMBL/GenBank/DDBJ databases">
        <title>Chromosome-scale assembly of Riccia fluitans.</title>
        <authorList>
            <person name="Paukszto L."/>
            <person name="Sawicki J."/>
            <person name="Karawczyk K."/>
            <person name="Piernik-Szablinska J."/>
            <person name="Szczecinska M."/>
            <person name="Mazdziarz M."/>
        </authorList>
    </citation>
    <scope>NUCLEOTIDE SEQUENCE [LARGE SCALE GENOMIC DNA]</scope>
    <source>
        <strain evidence="2">Rf_01</strain>
        <tissue evidence="2">Aerial parts of the thallus</tissue>
    </source>
</reference>
<evidence type="ECO:0000259" key="1">
    <source>
        <dbReference type="Pfam" id="PF13966"/>
    </source>
</evidence>
<dbReference type="InterPro" id="IPR026960">
    <property type="entry name" value="RVT-Znf"/>
</dbReference>
<feature type="domain" description="Reverse transcriptase zinc-binding" evidence="1">
    <location>
        <begin position="23"/>
        <end position="89"/>
    </location>
</feature>
<dbReference type="Pfam" id="PF13966">
    <property type="entry name" value="zf-RVT"/>
    <property type="match status" value="1"/>
</dbReference>
<proteinExistence type="predicted"/>
<name>A0ABD1YI36_9MARC</name>
<comment type="caution">
    <text evidence="2">The sequence shown here is derived from an EMBL/GenBank/DDBJ whole genome shotgun (WGS) entry which is preliminary data.</text>
</comment>
<dbReference type="EMBL" id="JBHFFA010000004">
    <property type="protein sequence ID" value="KAL2629352.1"/>
    <property type="molecule type" value="Genomic_DNA"/>
</dbReference>
<evidence type="ECO:0000313" key="3">
    <source>
        <dbReference type="Proteomes" id="UP001605036"/>
    </source>
</evidence>
<protein>
    <recommendedName>
        <fullName evidence="1">Reverse transcriptase zinc-binding domain-containing protein</fullName>
    </recommendedName>
</protein>